<dbReference type="SUPFAM" id="SSF56672">
    <property type="entry name" value="DNA/RNA polymerases"/>
    <property type="match status" value="1"/>
</dbReference>
<evidence type="ECO:0000259" key="2">
    <source>
        <dbReference type="Pfam" id="PF17919"/>
    </source>
</evidence>
<dbReference type="InterPro" id="IPR043502">
    <property type="entry name" value="DNA/RNA_pol_sf"/>
</dbReference>
<dbReference type="InterPro" id="IPR051320">
    <property type="entry name" value="Viral_Replic_Matur_Polypro"/>
</dbReference>
<dbReference type="PANTHER" id="PTHR33064:SF39">
    <property type="match status" value="1"/>
</dbReference>
<dbReference type="InterPro" id="IPR041577">
    <property type="entry name" value="RT_RNaseH_2"/>
</dbReference>
<protein>
    <submittedName>
        <fullName evidence="4">Uncharacterized mitochondrial protein AtMg00860-like</fullName>
    </submittedName>
</protein>
<feature type="domain" description="Reverse transcriptase/retrotransposon-derived protein RNase H-like" evidence="2">
    <location>
        <begin position="143"/>
        <end position="188"/>
    </location>
</feature>
<keyword evidence="3" id="KW-1185">Reference proteome</keyword>
<accession>A0A6P4D009</accession>
<reference evidence="3" key="1">
    <citation type="journal article" date="2016" name="Nat. Genet.">
        <title>The genome sequences of Arachis duranensis and Arachis ipaensis, the diploid ancestors of cultivated peanut.</title>
        <authorList>
            <person name="Bertioli D.J."/>
            <person name="Cannon S.B."/>
            <person name="Froenicke L."/>
            <person name="Huang G."/>
            <person name="Farmer A.D."/>
            <person name="Cannon E.K."/>
            <person name="Liu X."/>
            <person name="Gao D."/>
            <person name="Clevenger J."/>
            <person name="Dash S."/>
            <person name="Ren L."/>
            <person name="Moretzsohn M.C."/>
            <person name="Shirasawa K."/>
            <person name="Huang W."/>
            <person name="Vidigal B."/>
            <person name="Abernathy B."/>
            <person name="Chu Y."/>
            <person name="Niederhuth C.E."/>
            <person name="Umale P."/>
            <person name="Araujo A.C."/>
            <person name="Kozik A."/>
            <person name="Kim K.D."/>
            <person name="Burow M.D."/>
            <person name="Varshney R.K."/>
            <person name="Wang X."/>
            <person name="Zhang X."/>
            <person name="Barkley N."/>
            <person name="Guimaraes P.M."/>
            <person name="Isobe S."/>
            <person name="Guo B."/>
            <person name="Liao B."/>
            <person name="Stalker H.T."/>
            <person name="Schmitz R.J."/>
            <person name="Scheffler B.E."/>
            <person name="Leal-Bertioli S.C."/>
            <person name="Xun X."/>
            <person name="Jackson S.A."/>
            <person name="Michelmore R."/>
            <person name="Ozias-Akins P."/>
        </authorList>
    </citation>
    <scope>NUCLEOTIDE SEQUENCE [LARGE SCALE GENOMIC DNA]</scope>
    <source>
        <strain evidence="3">cv. V14167</strain>
    </source>
</reference>
<dbReference type="OrthoDB" id="2020560at2759"/>
<proteinExistence type="predicted"/>
<dbReference type="AlphaFoldDB" id="A0A6P4D009"/>
<evidence type="ECO:0000313" key="4">
    <source>
        <dbReference type="RefSeq" id="XP_015960079.1"/>
    </source>
</evidence>
<dbReference type="Pfam" id="PF17919">
    <property type="entry name" value="RT_RNaseH_2"/>
    <property type="match status" value="1"/>
</dbReference>
<organism evidence="3 4">
    <name type="scientific">Arachis duranensis</name>
    <name type="common">Wild peanut</name>
    <dbReference type="NCBI Taxonomy" id="130453"/>
    <lineage>
        <taxon>Eukaryota</taxon>
        <taxon>Viridiplantae</taxon>
        <taxon>Streptophyta</taxon>
        <taxon>Embryophyta</taxon>
        <taxon>Tracheophyta</taxon>
        <taxon>Spermatophyta</taxon>
        <taxon>Magnoliopsida</taxon>
        <taxon>eudicotyledons</taxon>
        <taxon>Gunneridae</taxon>
        <taxon>Pentapetalae</taxon>
        <taxon>rosids</taxon>
        <taxon>fabids</taxon>
        <taxon>Fabales</taxon>
        <taxon>Fabaceae</taxon>
        <taxon>Papilionoideae</taxon>
        <taxon>50 kb inversion clade</taxon>
        <taxon>dalbergioids sensu lato</taxon>
        <taxon>Dalbergieae</taxon>
        <taxon>Pterocarpus clade</taxon>
        <taxon>Arachis</taxon>
    </lineage>
</organism>
<keyword evidence="1" id="KW-0175">Coiled coil</keyword>
<dbReference type="RefSeq" id="XP_015960079.1">
    <property type="nucleotide sequence ID" value="XM_016104593.1"/>
</dbReference>
<evidence type="ECO:0000256" key="1">
    <source>
        <dbReference type="SAM" id="Coils"/>
    </source>
</evidence>
<name>A0A6P4D009_ARADU</name>
<dbReference type="GeneID" id="107483979"/>
<sequence>MKIDIIDSLVEEIHTVESQEEELNDTLEDANLDREASEELKEALKAPKVEDEPPKLELKSLPLSLKYVFLGDGIVLGHRISNKGIEVDRAKVEVIERLPPPINVKAIRSFLGYAGFYRRLIKDFSQIAKPVCNILAIDTPFVFNKECRDAFKTLKVKLVFAPVIFAPNWNIPFELMCDASDHTIGVVLG</sequence>
<dbReference type="KEGG" id="adu:107483979"/>
<dbReference type="Proteomes" id="UP000515211">
    <property type="component" value="Chromosome 4"/>
</dbReference>
<dbReference type="PANTHER" id="PTHR33064">
    <property type="entry name" value="POL PROTEIN"/>
    <property type="match status" value="1"/>
</dbReference>
<feature type="coiled-coil region" evidence="1">
    <location>
        <begin position="6"/>
        <end position="40"/>
    </location>
</feature>
<dbReference type="FunFam" id="3.30.70.270:FF:000020">
    <property type="entry name" value="Transposon Tf2-6 polyprotein-like Protein"/>
    <property type="match status" value="1"/>
</dbReference>
<dbReference type="Gene3D" id="3.30.70.270">
    <property type="match status" value="1"/>
</dbReference>
<dbReference type="InterPro" id="IPR043128">
    <property type="entry name" value="Rev_trsase/Diguanyl_cyclase"/>
</dbReference>
<evidence type="ECO:0000313" key="3">
    <source>
        <dbReference type="Proteomes" id="UP000515211"/>
    </source>
</evidence>
<gene>
    <name evidence="4" type="primary">LOC107483979</name>
</gene>
<reference evidence="4" key="2">
    <citation type="submission" date="2025-08" db="UniProtKB">
        <authorList>
            <consortium name="RefSeq"/>
        </authorList>
    </citation>
    <scope>IDENTIFICATION</scope>
    <source>
        <tissue evidence="4">Whole plant</tissue>
    </source>
</reference>